<dbReference type="Gene3D" id="1.10.101.10">
    <property type="entry name" value="PGBD-like superfamily/PGBD"/>
    <property type="match status" value="4"/>
</dbReference>
<keyword evidence="4" id="KW-1185">Reference proteome</keyword>
<feature type="domain" description="Peptidoglycan binding-like" evidence="1">
    <location>
        <begin position="26"/>
        <end position="77"/>
    </location>
</feature>
<name>A0A5M3TB81_LIMPL</name>
<feature type="domain" description="Peptidoglycan binding-like" evidence="1">
    <location>
        <begin position="200"/>
        <end position="252"/>
    </location>
</feature>
<gene>
    <name evidence="3" type="ORF">NIES46_32000</name>
</gene>
<organism evidence="3 4">
    <name type="scientific">Limnospira platensis NIES-46</name>
    <dbReference type="NCBI Taxonomy" id="1236695"/>
    <lineage>
        <taxon>Bacteria</taxon>
        <taxon>Bacillati</taxon>
        <taxon>Cyanobacteriota</taxon>
        <taxon>Cyanophyceae</taxon>
        <taxon>Oscillatoriophycideae</taxon>
        <taxon>Oscillatoriales</taxon>
        <taxon>Sirenicapillariaceae</taxon>
        <taxon>Limnospira</taxon>
    </lineage>
</organism>
<dbReference type="SUPFAM" id="SSF47090">
    <property type="entry name" value="PGBD-like"/>
    <property type="match status" value="4"/>
</dbReference>
<protein>
    <submittedName>
        <fullName evidence="3">Peptidoglycan-binding domain 1 protein</fullName>
    </submittedName>
</protein>
<dbReference type="Pfam" id="PF01471">
    <property type="entry name" value="PG_binding_1"/>
    <property type="match status" value="4"/>
</dbReference>
<dbReference type="InterPro" id="IPR036366">
    <property type="entry name" value="PGBDSf"/>
</dbReference>
<dbReference type="InterPro" id="IPR002477">
    <property type="entry name" value="Peptidoglycan-bd-like"/>
</dbReference>
<dbReference type="Proteomes" id="UP000326169">
    <property type="component" value="Unassembled WGS sequence"/>
</dbReference>
<dbReference type="InterPro" id="IPR039564">
    <property type="entry name" value="Peptidase_C39-like"/>
</dbReference>
<accession>A0A5M3TB81</accession>
<sequence>MRLQDFLGTNTRYDIQQIYDDEALSRQIQTRLIDLGLLNPPVDGIFGPLSTAAFRRFQELMNISESGILASETAQKLLETTTMRPPNMRLEDFLGTNIRYDFQAIDDNEALSRQIQTRLIDLGLLAPPVDGIFGPLSRAAFRRFQELINISESGVLDSETAQKLIDTTTIRRENMRLQDFVGTNIRYDFQAIYDNEALSRQIQIRLIDLGLLAPPADGIFGPLSRAAFRNFQELMNCSEPSGILGTDTAKKLIETKTVSRPGNMRLQDFLGTNLRYDVKAINDDAGLSRQIQIRLIDLGLLDPPADGIFGPKSTAALHRFQQLMECQEPGFIGSETAKKLIETKVSDLPVTTPILRVIRNTVFKVRPIASSQLNNSEKFSVPAGREFSVLAYDPIRAHLRVALRNQSFGGYSVLYIWGGHVEVYEGGSRTHPRPLPTSRRLNVPFKSQLDNFYNPTGSCNVTSLAMCLEYFNIPRRDLRYRQFEDELYRYALNMGYSRHNPYDLARIVRDYGARDHFTENAVIEDVQDWVAAGYPAVIHGYFTSFGHIIVVVGYDQNGFIVHDPYGEWFSTGYRTDLSGAYLHYSYRLIRRVCIPDGNFWVHFISR</sequence>
<dbReference type="InterPro" id="IPR036365">
    <property type="entry name" value="PGBD-like_sf"/>
</dbReference>
<feature type="domain" description="Peptidoglycan binding-like" evidence="1">
    <location>
        <begin position="113"/>
        <end position="164"/>
    </location>
</feature>
<proteinExistence type="predicted"/>
<dbReference type="Pfam" id="PF13529">
    <property type="entry name" value="Peptidase_C39_2"/>
    <property type="match status" value="1"/>
</dbReference>
<evidence type="ECO:0000313" key="4">
    <source>
        <dbReference type="Proteomes" id="UP000326169"/>
    </source>
</evidence>
<evidence type="ECO:0000259" key="2">
    <source>
        <dbReference type="Pfam" id="PF13529"/>
    </source>
</evidence>
<comment type="caution">
    <text evidence="3">The sequence shown here is derived from an EMBL/GenBank/DDBJ whole genome shotgun (WGS) entry which is preliminary data.</text>
</comment>
<dbReference type="Gene3D" id="3.90.70.10">
    <property type="entry name" value="Cysteine proteinases"/>
    <property type="match status" value="1"/>
</dbReference>
<feature type="domain" description="Peptidase C39-like" evidence="2">
    <location>
        <begin position="441"/>
        <end position="565"/>
    </location>
</feature>
<evidence type="ECO:0000313" key="3">
    <source>
        <dbReference type="EMBL" id="GCE95138.1"/>
    </source>
</evidence>
<dbReference type="EMBL" id="BIMW01000123">
    <property type="protein sequence ID" value="GCE95138.1"/>
    <property type="molecule type" value="Genomic_DNA"/>
</dbReference>
<reference evidence="3 4" key="1">
    <citation type="journal article" date="2019" name="J Genomics">
        <title>The Draft Genome of a Hydrogen-producing Cyanobacterium, Arthrospira platensis NIES-46.</title>
        <authorList>
            <person name="Suzuki S."/>
            <person name="Yamaguchi H."/>
            <person name="Kawachi M."/>
        </authorList>
    </citation>
    <scope>NUCLEOTIDE SEQUENCE [LARGE SCALE GENOMIC DNA]</scope>
    <source>
        <strain evidence="3 4">NIES-46</strain>
    </source>
</reference>
<evidence type="ECO:0000259" key="1">
    <source>
        <dbReference type="Pfam" id="PF01471"/>
    </source>
</evidence>
<feature type="domain" description="Peptidoglycan binding-like" evidence="1">
    <location>
        <begin position="289"/>
        <end position="340"/>
    </location>
</feature>